<feature type="domain" description="Lysine-specific metallo-endopeptidase" evidence="1">
    <location>
        <begin position="159"/>
        <end position="293"/>
    </location>
</feature>
<protein>
    <recommendedName>
        <fullName evidence="1">Lysine-specific metallo-endopeptidase domain-containing protein</fullName>
    </recommendedName>
</protein>
<dbReference type="Gene3D" id="3.40.390.10">
    <property type="entry name" value="Collagenase (Catalytic Domain)"/>
    <property type="match status" value="1"/>
</dbReference>
<evidence type="ECO:0000259" key="1">
    <source>
        <dbReference type="Pfam" id="PF14521"/>
    </source>
</evidence>
<sequence>MKTLPCLVNVFAISEPIPYQGIIAYRLPPTKDDFVLLKVGESISATVAITDVFNIDTDGLYNIRYSKPLQYLTVGDMILESVHELKELTVHESVYVSLEDTQLLVKPKEPKEPEIGHTVHIQDCASARFFTYTEDDAIDTLNAHKRLCSQIDVAKGRVGPNDALYKKWFGAYTAERATRVTETYERIKTGLTNHMIAYQKCEHYGGPCSAKAIAWTFRSYPFKPYTIIYFCESYYGYPIYCDGDKPTKELIILTLWAQALGYKGQIKEDSNSCQQLAKDDPDKAVENSGSYGYQYCASY</sequence>
<dbReference type="EnsemblMetazoa" id="Aqu2.1.22213_001">
    <property type="protein sequence ID" value="Aqu2.1.22213_001"/>
    <property type="gene ID" value="Aqu2.1.22213"/>
</dbReference>
<accession>A0A1X7U3H2</accession>
<dbReference type="GO" id="GO:0004222">
    <property type="term" value="F:metalloendopeptidase activity"/>
    <property type="evidence" value="ECO:0007669"/>
    <property type="project" value="InterPro"/>
</dbReference>
<dbReference type="Pfam" id="PF14521">
    <property type="entry name" value="Aspzincin_M35"/>
    <property type="match status" value="1"/>
</dbReference>
<dbReference type="SUPFAM" id="SSF55486">
    <property type="entry name" value="Metalloproteases ('zincins'), catalytic domain"/>
    <property type="match status" value="1"/>
</dbReference>
<organism evidence="2">
    <name type="scientific">Amphimedon queenslandica</name>
    <name type="common">Sponge</name>
    <dbReference type="NCBI Taxonomy" id="400682"/>
    <lineage>
        <taxon>Eukaryota</taxon>
        <taxon>Metazoa</taxon>
        <taxon>Porifera</taxon>
        <taxon>Demospongiae</taxon>
        <taxon>Heteroscleromorpha</taxon>
        <taxon>Haplosclerida</taxon>
        <taxon>Niphatidae</taxon>
        <taxon>Amphimedon</taxon>
    </lineage>
</organism>
<evidence type="ECO:0000313" key="2">
    <source>
        <dbReference type="EnsemblMetazoa" id="Aqu2.1.22213_001"/>
    </source>
</evidence>
<dbReference type="InParanoid" id="A0A1X7U3H2"/>
<proteinExistence type="predicted"/>
<dbReference type="eggNOG" id="ENOG502T25B">
    <property type="taxonomic scope" value="Eukaryota"/>
</dbReference>
<dbReference type="Gene3D" id="2.60.40.2970">
    <property type="match status" value="1"/>
</dbReference>
<name>A0A1X7U3H2_AMPQE</name>
<dbReference type="InterPro" id="IPR029463">
    <property type="entry name" value="Lys_MEP"/>
</dbReference>
<dbReference type="AlphaFoldDB" id="A0A1X7U3H2"/>
<dbReference type="InterPro" id="IPR024079">
    <property type="entry name" value="MetalloPept_cat_dom_sf"/>
</dbReference>
<reference evidence="2" key="1">
    <citation type="submission" date="2017-05" db="UniProtKB">
        <authorList>
            <consortium name="EnsemblMetazoa"/>
        </authorList>
    </citation>
    <scope>IDENTIFICATION</scope>
</reference>